<sequence length="193" mass="21472">MIIFETGFRNFPVLYGGTNGAAWVSVVLTVTIFAQPQIVMKFDKAMGDLFRLQVPQAEFTHARGIDDVAAMWEVVEAGRGGSVLSQTGVVRDIIGQNGFLQTEQCVEQAGFANARLTGKDADAPGQRFFQRFQTILSVAGDHQHAITDMTIDIHLLIHKRHAFVIQQIDFVEYDDRLNLQCLTGHQIPVDNIE</sequence>
<protein>
    <submittedName>
        <fullName evidence="2">Uncharacterized protein</fullName>
    </submittedName>
</protein>
<gene>
    <name evidence="2" type="ORF">SDC9_169335</name>
</gene>
<dbReference type="AlphaFoldDB" id="A0A645GDQ1"/>
<accession>A0A645GDQ1</accession>
<evidence type="ECO:0000313" key="2">
    <source>
        <dbReference type="EMBL" id="MPN21953.1"/>
    </source>
</evidence>
<evidence type="ECO:0000256" key="1">
    <source>
        <dbReference type="SAM" id="Phobius"/>
    </source>
</evidence>
<keyword evidence="1" id="KW-0812">Transmembrane</keyword>
<reference evidence="2" key="1">
    <citation type="submission" date="2019-08" db="EMBL/GenBank/DDBJ databases">
        <authorList>
            <person name="Kucharzyk K."/>
            <person name="Murdoch R.W."/>
            <person name="Higgins S."/>
            <person name="Loffler F."/>
        </authorList>
    </citation>
    <scope>NUCLEOTIDE SEQUENCE</scope>
</reference>
<keyword evidence="1" id="KW-0472">Membrane</keyword>
<feature type="transmembrane region" description="Helical" evidence="1">
    <location>
        <begin position="20"/>
        <end position="39"/>
    </location>
</feature>
<organism evidence="2">
    <name type="scientific">bioreactor metagenome</name>
    <dbReference type="NCBI Taxonomy" id="1076179"/>
    <lineage>
        <taxon>unclassified sequences</taxon>
        <taxon>metagenomes</taxon>
        <taxon>ecological metagenomes</taxon>
    </lineage>
</organism>
<dbReference type="EMBL" id="VSSQ01070071">
    <property type="protein sequence ID" value="MPN21953.1"/>
    <property type="molecule type" value="Genomic_DNA"/>
</dbReference>
<comment type="caution">
    <text evidence="2">The sequence shown here is derived from an EMBL/GenBank/DDBJ whole genome shotgun (WGS) entry which is preliminary data.</text>
</comment>
<keyword evidence="1" id="KW-1133">Transmembrane helix</keyword>
<proteinExistence type="predicted"/>
<name>A0A645GDQ1_9ZZZZ</name>